<proteinExistence type="predicted"/>
<name>A0ABV8CG32_9GAMM</name>
<dbReference type="Proteomes" id="UP001595758">
    <property type="component" value="Unassembled WGS sequence"/>
</dbReference>
<comment type="caution">
    <text evidence="1">The sequence shown here is derived from an EMBL/GenBank/DDBJ whole genome shotgun (WGS) entry which is preliminary data.</text>
</comment>
<gene>
    <name evidence="1" type="ORF">ACFORL_09500</name>
</gene>
<evidence type="ECO:0000313" key="2">
    <source>
        <dbReference type="Proteomes" id="UP001595758"/>
    </source>
</evidence>
<dbReference type="EMBL" id="JBHSAB010000023">
    <property type="protein sequence ID" value="MFC3909304.1"/>
    <property type="molecule type" value="Genomic_DNA"/>
</dbReference>
<organism evidence="1 2">
    <name type="scientific">Legionella dresdenensis</name>
    <dbReference type="NCBI Taxonomy" id="450200"/>
    <lineage>
        <taxon>Bacteria</taxon>
        <taxon>Pseudomonadati</taxon>
        <taxon>Pseudomonadota</taxon>
        <taxon>Gammaproteobacteria</taxon>
        <taxon>Legionellales</taxon>
        <taxon>Legionellaceae</taxon>
        <taxon>Legionella</taxon>
    </lineage>
</organism>
<sequence length="399" mass="44394">MTKFYIFRRNTLINKKKQLINEQQFSFILSAISLTSPWAVVASGTTNADKDAACSRVCSKLSLPKSNYYVQMIGGLEGLKSCLYEVEYSKFKNLKQTVLDKQQIAEAALDIALQQPTLEFLPNNNGFQCSSPHSGLEFTMKMNALVKFKLGNTILTMSLLGLRQNRDKLLYRGKFKLFCILSALDKAGYKLDLMRCPGLIKLGIVAIDSPKNHTVIDSRDIVVCHDKKDCISFLKEAGFATIYADIEGPTGTDKAKVYNTYLNTLAESALTPKAIRLTLKHQLINGIQKGDFKTGYLGLTGKTINIQDEGGKIIKAKVPHHIHSILGLLQTTRPGSDSAIIAKSIELARQALKQRPESTWFFHRPLAAQSLYKAILNFERYLLLPTQVNLTATAAITVR</sequence>
<keyword evidence="2" id="KW-1185">Reference proteome</keyword>
<evidence type="ECO:0000313" key="1">
    <source>
        <dbReference type="EMBL" id="MFC3909304.1"/>
    </source>
</evidence>
<accession>A0ABV8CG32</accession>
<dbReference type="RefSeq" id="WP_382343401.1">
    <property type="nucleotide sequence ID" value="NZ_JBHSAB010000023.1"/>
</dbReference>
<reference evidence="2" key="1">
    <citation type="journal article" date="2019" name="Int. J. Syst. Evol. Microbiol.">
        <title>The Global Catalogue of Microorganisms (GCM) 10K type strain sequencing project: providing services to taxonomists for standard genome sequencing and annotation.</title>
        <authorList>
            <consortium name="The Broad Institute Genomics Platform"/>
            <consortium name="The Broad Institute Genome Sequencing Center for Infectious Disease"/>
            <person name="Wu L."/>
            <person name="Ma J."/>
        </authorList>
    </citation>
    <scope>NUCLEOTIDE SEQUENCE [LARGE SCALE GENOMIC DNA]</scope>
    <source>
        <strain evidence="2">CCUG 59858</strain>
    </source>
</reference>
<protein>
    <submittedName>
        <fullName evidence="1">Uncharacterized protein</fullName>
    </submittedName>
</protein>